<name>A0ABS9UU09_9BACT</name>
<accession>A0ABS9UU09</accession>
<dbReference type="Proteomes" id="UP001165488">
    <property type="component" value="Unassembled WGS sequence"/>
</dbReference>
<sequence>MPNYSKEIFSIQESVQEKYPDLTDFESLQIACEIHKQELYAETYLLGSSQPNAIESIAIQMGMKENGFGSTLIDAIQGLTDAVSSHKE</sequence>
<dbReference type="RefSeq" id="WP_241276605.1">
    <property type="nucleotide sequence ID" value="NZ_JAKZGS010000028.1"/>
</dbReference>
<gene>
    <name evidence="1" type="ORF">MM236_19105</name>
</gene>
<keyword evidence="2" id="KW-1185">Reference proteome</keyword>
<protein>
    <submittedName>
        <fullName evidence="1">Uncharacterized protein</fullName>
    </submittedName>
</protein>
<evidence type="ECO:0000313" key="1">
    <source>
        <dbReference type="EMBL" id="MCH7400112.1"/>
    </source>
</evidence>
<evidence type="ECO:0000313" key="2">
    <source>
        <dbReference type="Proteomes" id="UP001165488"/>
    </source>
</evidence>
<reference evidence="1" key="1">
    <citation type="submission" date="2022-03" db="EMBL/GenBank/DDBJ databases">
        <title>De novo assembled genomes of Belliella spp. (Cyclobacteriaceae) strains.</title>
        <authorList>
            <person name="Szabo A."/>
            <person name="Korponai K."/>
            <person name="Felfoldi T."/>
        </authorList>
    </citation>
    <scope>NUCLEOTIDE SEQUENCE</scope>
    <source>
        <strain evidence="1">DSM 107340</strain>
    </source>
</reference>
<proteinExistence type="predicted"/>
<organism evidence="1 2">
    <name type="scientific">Belliella calami</name>
    <dbReference type="NCBI Taxonomy" id="2923436"/>
    <lineage>
        <taxon>Bacteria</taxon>
        <taxon>Pseudomonadati</taxon>
        <taxon>Bacteroidota</taxon>
        <taxon>Cytophagia</taxon>
        <taxon>Cytophagales</taxon>
        <taxon>Cyclobacteriaceae</taxon>
        <taxon>Belliella</taxon>
    </lineage>
</organism>
<dbReference type="EMBL" id="JAKZGS010000028">
    <property type="protein sequence ID" value="MCH7400112.1"/>
    <property type="molecule type" value="Genomic_DNA"/>
</dbReference>
<comment type="caution">
    <text evidence="1">The sequence shown here is derived from an EMBL/GenBank/DDBJ whole genome shotgun (WGS) entry which is preliminary data.</text>
</comment>